<feature type="region of interest" description="Disordered" evidence="1">
    <location>
        <begin position="149"/>
        <end position="174"/>
    </location>
</feature>
<feature type="transmembrane region" description="Helical" evidence="2">
    <location>
        <begin position="122"/>
        <end position="141"/>
    </location>
</feature>
<accession>A0A4S4L973</accession>
<keyword evidence="2" id="KW-0812">Transmembrane</keyword>
<evidence type="ECO:0000256" key="2">
    <source>
        <dbReference type="SAM" id="Phobius"/>
    </source>
</evidence>
<feature type="region of interest" description="Disordered" evidence="1">
    <location>
        <begin position="237"/>
        <end position="273"/>
    </location>
</feature>
<sequence>MTIVHSGTWLNTSCRGRGSSSTTTTMENVHPQDLPVFLDPLLDYFSEHLPASLYDTIFTVFSYGIMLLSGLFSLVAGLLSWKPWEWDAQKILPPLIIFLTAYYTLLSLYRTTSFMVRMTFRVVKWGLIFGLLGTSIGWFAGTNGGQTGSALSGASQGQEGSTTAGGRTGGRARPRPWESFTAHYQYNEQDAQHAEDTTTDAQHVIQYIKNLAGRAVGGSAFDLVAGAKGFLDNIAEAASSNSGEDETTAGQGKARKQTRRKAKTSTQRRTTFR</sequence>
<comment type="caution">
    <text evidence="3">The sequence shown here is derived from an EMBL/GenBank/DDBJ whole genome shotgun (WGS) entry which is preliminary data.</text>
</comment>
<keyword evidence="2" id="KW-1133">Transmembrane helix</keyword>
<feature type="compositionally biased region" description="Basic residues" evidence="1">
    <location>
        <begin position="253"/>
        <end position="263"/>
    </location>
</feature>
<gene>
    <name evidence="3" type="ORF">EW145_g2938</name>
</gene>
<feature type="compositionally biased region" description="Low complexity" evidence="1">
    <location>
        <begin position="264"/>
        <end position="273"/>
    </location>
</feature>
<dbReference type="Proteomes" id="UP000308199">
    <property type="component" value="Unassembled WGS sequence"/>
</dbReference>
<keyword evidence="2" id="KW-0472">Membrane</keyword>
<evidence type="ECO:0000313" key="4">
    <source>
        <dbReference type="Proteomes" id="UP000308199"/>
    </source>
</evidence>
<dbReference type="OrthoDB" id="2502792at2759"/>
<feature type="transmembrane region" description="Helical" evidence="2">
    <location>
        <begin position="57"/>
        <end position="79"/>
    </location>
</feature>
<dbReference type="EMBL" id="SGPK01000114">
    <property type="protein sequence ID" value="THH08094.1"/>
    <property type="molecule type" value="Genomic_DNA"/>
</dbReference>
<organism evidence="3 4">
    <name type="scientific">Phellinidium pouzarii</name>
    <dbReference type="NCBI Taxonomy" id="167371"/>
    <lineage>
        <taxon>Eukaryota</taxon>
        <taxon>Fungi</taxon>
        <taxon>Dikarya</taxon>
        <taxon>Basidiomycota</taxon>
        <taxon>Agaricomycotina</taxon>
        <taxon>Agaricomycetes</taxon>
        <taxon>Hymenochaetales</taxon>
        <taxon>Hymenochaetaceae</taxon>
        <taxon>Phellinidium</taxon>
    </lineage>
</organism>
<protein>
    <submittedName>
        <fullName evidence="3">Uncharacterized protein</fullName>
    </submittedName>
</protein>
<evidence type="ECO:0000256" key="1">
    <source>
        <dbReference type="SAM" id="MobiDB-lite"/>
    </source>
</evidence>
<proteinExistence type="predicted"/>
<feature type="transmembrane region" description="Helical" evidence="2">
    <location>
        <begin position="91"/>
        <end position="110"/>
    </location>
</feature>
<name>A0A4S4L973_9AGAM</name>
<evidence type="ECO:0000313" key="3">
    <source>
        <dbReference type="EMBL" id="THH08094.1"/>
    </source>
</evidence>
<keyword evidence="4" id="KW-1185">Reference proteome</keyword>
<reference evidence="3 4" key="1">
    <citation type="submission" date="2019-02" db="EMBL/GenBank/DDBJ databases">
        <title>Genome sequencing of the rare red list fungi Phellinidium pouzarii.</title>
        <authorList>
            <person name="Buettner E."/>
            <person name="Kellner H."/>
        </authorList>
    </citation>
    <scope>NUCLEOTIDE SEQUENCE [LARGE SCALE GENOMIC DNA]</scope>
    <source>
        <strain evidence="3 4">DSM 108285</strain>
    </source>
</reference>
<feature type="compositionally biased region" description="Polar residues" evidence="1">
    <location>
        <begin position="149"/>
        <end position="161"/>
    </location>
</feature>
<dbReference type="AlphaFoldDB" id="A0A4S4L973"/>